<dbReference type="OrthoDB" id="9815750at2"/>
<dbReference type="InterPro" id="IPR003594">
    <property type="entry name" value="HATPase_dom"/>
</dbReference>
<sequence length="302" mass="32780">MTRDFYPFVEEHPASPATPDPPSLHVDYPARVAVYDDAATAPRVVIIGPKGVRDYLEEITATVSRLAKEQGGSIPFMVIREVVENFIHSYFQQPTISILEDGNTIRFSDQGPGIQEKERALEYGTTSATEEMRQYIRGVGSGLPYVHQYMQDKGGSLTIEDNIAGGAVVTICAKAPTVSGGGRAQALGQPPTRTAQQAATTGQQVAWQPRAQDAATSRQAQPRPLSPAPAPIELSARGRTILSWLTTHESVGPTDLARTYAGSQPTWSRELQRLEEMGLVAKRTGQQKRFLTASGRAILNLP</sequence>
<evidence type="ECO:0000256" key="1">
    <source>
        <dbReference type="SAM" id="MobiDB-lite"/>
    </source>
</evidence>
<accession>U2SYV4</accession>
<evidence type="ECO:0000313" key="3">
    <source>
        <dbReference type="EMBL" id="ERL06004.1"/>
    </source>
</evidence>
<organism evidence="3 4">
    <name type="scientific">Olsenella profusa F0195</name>
    <dbReference type="NCBI Taxonomy" id="1125712"/>
    <lineage>
        <taxon>Bacteria</taxon>
        <taxon>Bacillati</taxon>
        <taxon>Actinomycetota</taxon>
        <taxon>Coriobacteriia</taxon>
        <taxon>Coriobacteriales</taxon>
        <taxon>Atopobiaceae</taxon>
        <taxon>Olsenella</taxon>
    </lineage>
</organism>
<dbReference type="InterPro" id="IPR036388">
    <property type="entry name" value="WH-like_DNA-bd_sf"/>
</dbReference>
<proteinExistence type="predicted"/>
<dbReference type="AlphaFoldDB" id="U2SYV4"/>
<dbReference type="Gene3D" id="1.10.10.10">
    <property type="entry name" value="Winged helix-like DNA-binding domain superfamily/Winged helix DNA-binding domain"/>
    <property type="match status" value="1"/>
</dbReference>
<dbReference type="EMBL" id="AWEZ01000073">
    <property type="protein sequence ID" value="ERL06004.1"/>
    <property type="molecule type" value="Genomic_DNA"/>
</dbReference>
<feature type="domain" description="Histidine kinase/HSP90-like ATPase" evidence="2">
    <location>
        <begin position="71"/>
        <end position="177"/>
    </location>
</feature>
<dbReference type="SMART" id="SM00387">
    <property type="entry name" value="HATPase_c"/>
    <property type="match status" value="1"/>
</dbReference>
<dbReference type="eggNOG" id="COG3290">
    <property type="taxonomic scope" value="Bacteria"/>
</dbReference>
<dbReference type="STRING" id="1125712.HMPREF1316_0802"/>
<feature type="compositionally biased region" description="Basic and acidic residues" evidence="1">
    <location>
        <begin position="1"/>
        <end position="13"/>
    </location>
</feature>
<comment type="caution">
    <text evidence="3">The sequence shown here is derived from an EMBL/GenBank/DDBJ whole genome shotgun (WGS) entry which is preliminary data.</text>
</comment>
<protein>
    <submittedName>
        <fullName evidence="3">GHKL domain protein</fullName>
    </submittedName>
</protein>
<feature type="compositionally biased region" description="Low complexity" evidence="1">
    <location>
        <begin position="192"/>
        <end position="206"/>
    </location>
</feature>
<keyword evidence="4" id="KW-1185">Reference proteome</keyword>
<name>U2SYV4_9ACTN</name>
<dbReference type="InterPro" id="IPR036390">
    <property type="entry name" value="WH_DNA-bd_sf"/>
</dbReference>
<dbReference type="SUPFAM" id="SSF46785">
    <property type="entry name" value="Winged helix' DNA-binding domain"/>
    <property type="match status" value="1"/>
</dbReference>
<dbReference type="InterPro" id="IPR036890">
    <property type="entry name" value="HATPase_C_sf"/>
</dbReference>
<feature type="region of interest" description="Disordered" evidence="1">
    <location>
        <begin position="179"/>
        <end position="232"/>
    </location>
</feature>
<evidence type="ECO:0000313" key="4">
    <source>
        <dbReference type="Proteomes" id="UP000016638"/>
    </source>
</evidence>
<dbReference type="SUPFAM" id="SSF55874">
    <property type="entry name" value="ATPase domain of HSP90 chaperone/DNA topoisomerase II/histidine kinase"/>
    <property type="match status" value="1"/>
</dbReference>
<dbReference type="Proteomes" id="UP000016638">
    <property type="component" value="Unassembled WGS sequence"/>
</dbReference>
<dbReference type="Gene3D" id="3.30.565.10">
    <property type="entry name" value="Histidine kinase-like ATPase, C-terminal domain"/>
    <property type="match status" value="1"/>
</dbReference>
<dbReference type="PATRIC" id="fig|1125712.3.peg.2474"/>
<reference evidence="3 4" key="1">
    <citation type="submission" date="2013-08" db="EMBL/GenBank/DDBJ databases">
        <authorList>
            <person name="Durkin A.S."/>
            <person name="Haft D.R."/>
            <person name="McCorrison J."/>
            <person name="Torralba M."/>
            <person name="Gillis M."/>
            <person name="Haft D.H."/>
            <person name="Methe B."/>
            <person name="Sutton G."/>
            <person name="Nelson K.E."/>
        </authorList>
    </citation>
    <scope>NUCLEOTIDE SEQUENCE [LARGE SCALE GENOMIC DNA]</scope>
    <source>
        <strain evidence="3 4">F0195</strain>
    </source>
</reference>
<gene>
    <name evidence="3" type="ORF">HMPREF1316_0802</name>
</gene>
<feature type="region of interest" description="Disordered" evidence="1">
    <location>
        <begin position="1"/>
        <end position="23"/>
    </location>
</feature>
<dbReference type="eggNOG" id="COG1846">
    <property type="taxonomic scope" value="Bacteria"/>
</dbReference>
<evidence type="ECO:0000259" key="2">
    <source>
        <dbReference type="SMART" id="SM00387"/>
    </source>
</evidence>
<dbReference type="Pfam" id="PF02518">
    <property type="entry name" value="HATPase_c"/>
    <property type="match status" value="1"/>
</dbReference>